<comment type="caution">
    <text evidence="1">The sequence shown here is derived from an EMBL/GenBank/DDBJ whole genome shotgun (WGS) entry which is preliminary data.</text>
</comment>
<dbReference type="EMBL" id="LBWE01000001">
    <property type="protein sequence ID" value="KKR02233.1"/>
    <property type="molecule type" value="Genomic_DNA"/>
</dbReference>
<reference evidence="1 2" key="1">
    <citation type="journal article" date="2015" name="Nature">
        <title>rRNA introns, odd ribosomes, and small enigmatic genomes across a large radiation of phyla.</title>
        <authorList>
            <person name="Brown C.T."/>
            <person name="Hug L.A."/>
            <person name="Thomas B.C."/>
            <person name="Sharon I."/>
            <person name="Castelle C.J."/>
            <person name="Singh A."/>
            <person name="Wilkins M.J."/>
            <person name="Williams K.H."/>
            <person name="Banfield J.F."/>
        </authorList>
    </citation>
    <scope>NUCLEOTIDE SEQUENCE [LARGE SCALE GENOMIC DNA]</scope>
</reference>
<dbReference type="Proteomes" id="UP000033998">
    <property type="component" value="Unassembled WGS sequence"/>
</dbReference>
<sequence>MHKETYCKTHTVLFSKNMNDTTELKDCLISDEIQRIQTLSREELTNELITLKTERIEVLTNDELFKLCRQKNYENGN</sequence>
<evidence type="ECO:0000313" key="1">
    <source>
        <dbReference type="EMBL" id="KKR02233.1"/>
    </source>
</evidence>
<accession>A0A837HPW3</accession>
<evidence type="ECO:0000313" key="2">
    <source>
        <dbReference type="Proteomes" id="UP000033998"/>
    </source>
</evidence>
<gene>
    <name evidence="1" type="ORF">UT27_C0001G0011</name>
</gene>
<organism evidence="1 2">
    <name type="scientific">Candidatus Nomurabacteria bacterium GW2011_GWD2_39_12</name>
    <dbReference type="NCBI Taxonomy" id="1618759"/>
    <lineage>
        <taxon>Bacteria</taxon>
        <taxon>Candidatus Nomuraibacteriota</taxon>
    </lineage>
</organism>
<proteinExistence type="predicted"/>
<name>A0A837HPW3_9BACT</name>
<dbReference type="AlphaFoldDB" id="A0A837HPW3"/>
<protein>
    <submittedName>
        <fullName evidence="1">Uncharacterized protein</fullName>
    </submittedName>
</protein>